<dbReference type="InterPro" id="IPR003748">
    <property type="entry name" value="DUF169"/>
</dbReference>
<name>A0A0F5IQ44_9BACT</name>
<dbReference type="PATRIC" id="fig|1203610.3.peg.5238"/>
<dbReference type="AlphaFoldDB" id="A0A0F5IQ44"/>
<evidence type="ECO:0000313" key="1">
    <source>
        <dbReference type="EMBL" id="KKB47480.1"/>
    </source>
</evidence>
<dbReference type="EMBL" id="AQHW01000029">
    <property type="protein sequence ID" value="KKB47480.1"/>
    <property type="molecule type" value="Genomic_DNA"/>
</dbReference>
<reference evidence="1 2" key="1">
    <citation type="submission" date="2013-04" db="EMBL/GenBank/DDBJ databases">
        <title>The Genome Sequence of Parabacteroides gordonii DSM 23371.</title>
        <authorList>
            <consortium name="The Broad Institute Genomics Platform"/>
            <person name="Earl A."/>
            <person name="Ward D."/>
            <person name="Feldgarden M."/>
            <person name="Gevers D."/>
            <person name="Martens E."/>
            <person name="Sakamoto M."/>
            <person name="Benno Y."/>
            <person name="Suzuki N."/>
            <person name="Matsunaga N."/>
            <person name="Koshihara K."/>
            <person name="Seki M."/>
            <person name="Komiya H."/>
            <person name="Walker B."/>
            <person name="Young S."/>
            <person name="Zeng Q."/>
            <person name="Gargeya S."/>
            <person name="Fitzgerald M."/>
            <person name="Haas B."/>
            <person name="Abouelleil A."/>
            <person name="Allen A.W."/>
            <person name="Alvarado L."/>
            <person name="Arachchi H.M."/>
            <person name="Berlin A.M."/>
            <person name="Chapman S.B."/>
            <person name="Gainer-Dewar J."/>
            <person name="Goldberg J."/>
            <person name="Griggs A."/>
            <person name="Gujja S."/>
            <person name="Hansen M."/>
            <person name="Howarth C."/>
            <person name="Imamovic A."/>
            <person name="Ireland A."/>
            <person name="Larimer J."/>
            <person name="McCowan C."/>
            <person name="Murphy C."/>
            <person name="Pearson M."/>
            <person name="Poon T.W."/>
            <person name="Priest M."/>
            <person name="Roberts A."/>
            <person name="Saif S."/>
            <person name="Shea T."/>
            <person name="Sisk P."/>
            <person name="Sykes S."/>
            <person name="Wortman J."/>
            <person name="Nusbaum C."/>
            <person name="Birren B."/>
        </authorList>
    </citation>
    <scope>NUCLEOTIDE SEQUENCE [LARGE SCALE GENOMIC DNA]</scope>
    <source>
        <strain evidence="1 2">MS-1</strain>
    </source>
</reference>
<comment type="caution">
    <text evidence="1">The sequence shown here is derived from an EMBL/GenBank/DDBJ whole genome shotgun (WGS) entry which is preliminary data.</text>
</comment>
<dbReference type="Proteomes" id="UP000033035">
    <property type="component" value="Unassembled WGS sequence"/>
</dbReference>
<protein>
    <recommendedName>
        <fullName evidence="3">DUF169 domain-containing protein</fullName>
    </recommendedName>
</protein>
<dbReference type="Pfam" id="PF02596">
    <property type="entry name" value="DUF169"/>
    <property type="match status" value="1"/>
</dbReference>
<dbReference type="RefSeq" id="WP_028728022.1">
    <property type="nucleotide sequence ID" value="NZ_AUAE01000025.1"/>
</dbReference>
<organism evidence="1 2">
    <name type="scientific">Parabacteroides gordonii MS-1 = DSM 23371</name>
    <dbReference type="NCBI Taxonomy" id="1203610"/>
    <lineage>
        <taxon>Bacteria</taxon>
        <taxon>Pseudomonadati</taxon>
        <taxon>Bacteroidota</taxon>
        <taxon>Bacteroidia</taxon>
        <taxon>Bacteroidales</taxon>
        <taxon>Tannerellaceae</taxon>
        <taxon>Parabacteroides</taxon>
    </lineage>
</organism>
<dbReference type="HOGENOM" id="CLU_086296_1_0_10"/>
<sequence length="240" mass="27227">MDIQVFLNNYREAFGDKVDLPIVFWYSEQPVNPVDKIGGCLFKCMKEVRAGQTVSLSVETIGCGGGKFYTGFTEMPERIPGFVSLKEKYKQTPEGVIEFLDDLQVPRAKMDYLNFTRMDNAESFDNLEGILFLATPDMLSGLATWAFFDNNSQDAVTSLFGSGCCSVVTQAVIENARGGKRTFIGFFDPSVRPYFEPDILSFMIPMSRFKEMYDTMRSSCLFDTHAWRKIKERMNERGGL</sequence>
<gene>
    <name evidence="1" type="ORF">HMPREF1536_05124</name>
</gene>
<proteinExistence type="predicted"/>
<evidence type="ECO:0008006" key="3">
    <source>
        <dbReference type="Google" id="ProtNLM"/>
    </source>
</evidence>
<keyword evidence="2" id="KW-1185">Reference proteome</keyword>
<dbReference type="STRING" id="1203610.HMPREF1536_05124"/>
<accession>A0A0F5IQ44</accession>
<evidence type="ECO:0000313" key="2">
    <source>
        <dbReference type="Proteomes" id="UP000033035"/>
    </source>
</evidence>